<sequence>MKTSCRSDVIITRTPRNDDITSLKLTTGERRRDAIKGKAKAKLNAQTKNYLCSPVIHR</sequence>
<gene>
    <name evidence="1" type="ORF">M5D96_011783</name>
</gene>
<protein>
    <submittedName>
        <fullName evidence="1">Uncharacterized protein</fullName>
    </submittedName>
</protein>
<dbReference type="Proteomes" id="UP001059596">
    <property type="component" value="Unassembled WGS sequence"/>
</dbReference>
<evidence type="ECO:0000313" key="2">
    <source>
        <dbReference type="Proteomes" id="UP001059596"/>
    </source>
</evidence>
<proteinExistence type="predicted"/>
<organism evidence="1 2">
    <name type="scientific">Drosophila gunungcola</name>
    <name type="common">fruit fly</name>
    <dbReference type="NCBI Taxonomy" id="103775"/>
    <lineage>
        <taxon>Eukaryota</taxon>
        <taxon>Metazoa</taxon>
        <taxon>Ecdysozoa</taxon>
        <taxon>Arthropoda</taxon>
        <taxon>Hexapoda</taxon>
        <taxon>Insecta</taxon>
        <taxon>Pterygota</taxon>
        <taxon>Neoptera</taxon>
        <taxon>Endopterygota</taxon>
        <taxon>Diptera</taxon>
        <taxon>Brachycera</taxon>
        <taxon>Muscomorpha</taxon>
        <taxon>Ephydroidea</taxon>
        <taxon>Drosophilidae</taxon>
        <taxon>Drosophila</taxon>
        <taxon>Sophophora</taxon>
    </lineage>
</organism>
<reference evidence="1" key="1">
    <citation type="journal article" date="2023" name="Genome Biol. Evol.">
        <title>Long-read-based Genome Assembly of Drosophila gunungcola Reveals Fewer Chemosensory Genes in Flower-breeding Species.</title>
        <authorList>
            <person name="Negi A."/>
            <person name="Liao B.Y."/>
            <person name="Yeh S.D."/>
        </authorList>
    </citation>
    <scope>NUCLEOTIDE SEQUENCE</scope>
    <source>
        <strain evidence="1">Sukarami</strain>
    </source>
</reference>
<accession>A0A9P9YEG9</accession>
<name>A0A9P9YEG9_9MUSC</name>
<dbReference type="AlphaFoldDB" id="A0A9P9YEG9"/>
<evidence type="ECO:0000313" key="1">
    <source>
        <dbReference type="EMBL" id="KAI8035440.1"/>
    </source>
</evidence>
<keyword evidence="2" id="KW-1185">Reference proteome</keyword>
<dbReference type="EMBL" id="JAMKOV010000037">
    <property type="protein sequence ID" value="KAI8035440.1"/>
    <property type="molecule type" value="Genomic_DNA"/>
</dbReference>
<comment type="caution">
    <text evidence="1">The sequence shown here is derived from an EMBL/GenBank/DDBJ whole genome shotgun (WGS) entry which is preliminary data.</text>
</comment>